<name>A0A9D1UKH1_9CORY</name>
<gene>
    <name evidence="2" type="ORF">H9870_06250</name>
</gene>
<evidence type="ECO:0008006" key="4">
    <source>
        <dbReference type="Google" id="ProtNLM"/>
    </source>
</evidence>
<accession>A0A9D1UKH1</accession>
<organism evidence="2 3">
    <name type="scientific">Candidatus Corynebacterium avicola</name>
    <dbReference type="NCBI Taxonomy" id="2838527"/>
    <lineage>
        <taxon>Bacteria</taxon>
        <taxon>Bacillati</taxon>
        <taxon>Actinomycetota</taxon>
        <taxon>Actinomycetes</taxon>
        <taxon>Mycobacteriales</taxon>
        <taxon>Corynebacteriaceae</taxon>
        <taxon>Corynebacterium</taxon>
    </lineage>
</organism>
<evidence type="ECO:0000313" key="3">
    <source>
        <dbReference type="Proteomes" id="UP000824190"/>
    </source>
</evidence>
<dbReference type="EMBL" id="DXGC01000059">
    <property type="protein sequence ID" value="HIW91244.1"/>
    <property type="molecule type" value="Genomic_DNA"/>
</dbReference>
<evidence type="ECO:0000313" key="2">
    <source>
        <dbReference type="EMBL" id="HIW91244.1"/>
    </source>
</evidence>
<proteinExistence type="predicted"/>
<protein>
    <recommendedName>
        <fullName evidence="4">FCS-type domain-containing protein</fullName>
    </recommendedName>
</protein>
<dbReference type="Proteomes" id="UP000824190">
    <property type="component" value="Unassembled WGS sequence"/>
</dbReference>
<comment type="caution">
    <text evidence="2">The sequence shown here is derived from an EMBL/GenBank/DDBJ whole genome shotgun (WGS) entry which is preliminary data.</text>
</comment>
<dbReference type="AlphaFoldDB" id="A0A9D1UKH1"/>
<reference evidence="2" key="2">
    <citation type="submission" date="2021-04" db="EMBL/GenBank/DDBJ databases">
        <authorList>
            <person name="Gilroy R."/>
        </authorList>
    </citation>
    <scope>NUCLEOTIDE SEQUENCE</scope>
    <source>
        <strain evidence="2">CHK32-1732</strain>
    </source>
</reference>
<sequence length="128" mass="13494">MENTATDNAASSGSGRRADAPVRCAWCGREVVQSGAGRRRRYCGQSCRQRAYEQRQALAGTSVPADALILSSAAAEELTDRLFEVRCAAEDVAAAVSDGEDADSVSALCEELVGLARRAEAIRSRAGD</sequence>
<evidence type="ECO:0000256" key="1">
    <source>
        <dbReference type="SAM" id="MobiDB-lite"/>
    </source>
</evidence>
<feature type="region of interest" description="Disordered" evidence="1">
    <location>
        <begin position="1"/>
        <end position="20"/>
    </location>
</feature>
<reference evidence="2" key="1">
    <citation type="journal article" date="2021" name="PeerJ">
        <title>Extensive microbial diversity within the chicken gut microbiome revealed by metagenomics and culture.</title>
        <authorList>
            <person name="Gilroy R."/>
            <person name="Ravi A."/>
            <person name="Getino M."/>
            <person name="Pursley I."/>
            <person name="Horton D.L."/>
            <person name="Alikhan N.F."/>
            <person name="Baker D."/>
            <person name="Gharbi K."/>
            <person name="Hall N."/>
            <person name="Watson M."/>
            <person name="Adriaenssens E.M."/>
            <person name="Foster-Nyarko E."/>
            <person name="Jarju S."/>
            <person name="Secka A."/>
            <person name="Antonio M."/>
            <person name="Oren A."/>
            <person name="Chaudhuri R.R."/>
            <person name="La Ragione R."/>
            <person name="Hildebrand F."/>
            <person name="Pallen M.J."/>
        </authorList>
    </citation>
    <scope>NUCLEOTIDE SEQUENCE</scope>
    <source>
        <strain evidence="2">CHK32-1732</strain>
    </source>
</reference>